<feature type="signal peptide" evidence="2">
    <location>
        <begin position="1"/>
        <end position="30"/>
    </location>
</feature>
<evidence type="ECO:0000256" key="2">
    <source>
        <dbReference type="SAM" id="SignalP"/>
    </source>
</evidence>
<sequence>MNRSWCRRPVLSLALMFVLALAGCSSESPAGPATKPASPSATETQATPPPAPEPFPVRAFADINADPVSEDRAAELQAVLEEMSEDADGAGMSATVLSPEGSWSGAIGTADASGRKVGVRDQFAIASVTKTIVATQVMQLVEAGELGLDDPAADYLPADLDFDSNGATIRHLLSHYSGIPDWFDDEFKEKLATRPGRSWRLAEVLATIEEDRWPAGETFEYADTNYNLLGLIIEQVTGRPLVDVLRDGVLGIDRIPRLIYQPDEAPSEPIAMPYAEPVSALEARGGTLPSLADSTSAGPAGALATDASSLAHWWQALCTGQLVSPESLTAMARDVETGERIDRYGDGHGLGLTNMTGSDARSFGYGGYNLGYLAWTACLPASGSVVVVLTNTTEVPEAWPRPLVAEVDCGEAGATP</sequence>
<evidence type="ECO:0000259" key="3">
    <source>
        <dbReference type="Pfam" id="PF00144"/>
    </source>
</evidence>
<reference evidence="4 5" key="1">
    <citation type="submission" date="2018-09" db="EMBL/GenBank/DDBJ databases">
        <title>Genome sequencing of Nocardioides immobilis CCTCC AB 2017083 for comparison to Nocardioides silvaticus.</title>
        <authorList>
            <person name="Li C."/>
            <person name="Wang G."/>
        </authorList>
    </citation>
    <scope>NUCLEOTIDE SEQUENCE [LARGE SCALE GENOMIC DNA]</scope>
    <source>
        <strain evidence="4 5">CCTCC AB 2017083</strain>
    </source>
</reference>
<dbReference type="Pfam" id="PF00144">
    <property type="entry name" value="Beta-lactamase"/>
    <property type="match status" value="1"/>
</dbReference>
<feature type="region of interest" description="Disordered" evidence="1">
    <location>
        <begin position="26"/>
        <end position="57"/>
    </location>
</feature>
<dbReference type="InterPro" id="IPR050789">
    <property type="entry name" value="Diverse_Enzym_Activities"/>
</dbReference>
<dbReference type="GO" id="GO:0016787">
    <property type="term" value="F:hydrolase activity"/>
    <property type="evidence" value="ECO:0007669"/>
    <property type="project" value="UniProtKB-KW"/>
</dbReference>
<keyword evidence="2" id="KW-0732">Signal</keyword>
<dbReference type="Proteomes" id="UP000283644">
    <property type="component" value="Unassembled WGS sequence"/>
</dbReference>
<dbReference type="Gene3D" id="3.40.710.10">
    <property type="entry name" value="DD-peptidase/beta-lactamase superfamily"/>
    <property type="match status" value="1"/>
</dbReference>
<evidence type="ECO:0000313" key="4">
    <source>
        <dbReference type="EMBL" id="RHW24427.1"/>
    </source>
</evidence>
<dbReference type="EMBL" id="QXGH01000032">
    <property type="protein sequence ID" value="RHW24427.1"/>
    <property type="molecule type" value="Genomic_DNA"/>
</dbReference>
<comment type="caution">
    <text evidence="4">The sequence shown here is derived from an EMBL/GenBank/DDBJ whole genome shotgun (WGS) entry which is preliminary data.</text>
</comment>
<feature type="domain" description="Beta-lactamase-related" evidence="3">
    <location>
        <begin position="77"/>
        <end position="395"/>
    </location>
</feature>
<evidence type="ECO:0000256" key="1">
    <source>
        <dbReference type="SAM" id="MobiDB-lite"/>
    </source>
</evidence>
<dbReference type="InterPro" id="IPR001466">
    <property type="entry name" value="Beta-lactam-related"/>
</dbReference>
<organism evidence="4 5">
    <name type="scientific">Nocardioides immobilis</name>
    <dbReference type="NCBI Taxonomy" id="2049295"/>
    <lineage>
        <taxon>Bacteria</taxon>
        <taxon>Bacillati</taxon>
        <taxon>Actinomycetota</taxon>
        <taxon>Actinomycetes</taxon>
        <taxon>Propionibacteriales</taxon>
        <taxon>Nocardioidaceae</taxon>
        <taxon>Nocardioides</taxon>
    </lineage>
</organism>
<name>A0A417XWA5_9ACTN</name>
<dbReference type="PANTHER" id="PTHR43283">
    <property type="entry name" value="BETA-LACTAMASE-RELATED"/>
    <property type="match status" value="1"/>
</dbReference>
<dbReference type="PROSITE" id="PS51257">
    <property type="entry name" value="PROKAR_LIPOPROTEIN"/>
    <property type="match status" value="1"/>
</dbReference>
<dbReference type="OrthoDB" id="9809635at2"/>
<keyword evidence="5" id="KW-1185">Reference proteome</keyword>
<feature type="compositionally biased region" description="Low complexity" evidence="1">
    <location>
        <begin position="36"/>
        <end position="46"/>
    </location>
</feature>
<dbReference type="InterPro" id="IPR012338">
    <property type="entry name" value="Beta-lactam/transpept-like"/>
</dbReference>
<keyword evidence="4" id="KW-0378">Hydrolase</keyword>
<accession>A0A417XWA5</accession>
<evidence type="ECO:0000313" key="5">
    <source>
        <dbReference type="Proteomes" id="UP000283644"/>
    </source>
</evidence>
<protein>
    <submittedName>
        <fullName evidence="4">Class A beta-lactamase-related serine hydrolase</fullName>
    </submittedName>
</protein>
<feature type="chain" id="PRO_5019486641" evidence="2">
    <location>
        <begin position="31"/>
        <end position="416"/>
    </location>
</feature>
<gene>
    <name evidence="4" type="ORF">D0Z08_24210</name>
</gene>
<proteinExistence type="predicted"/>
<dbReference type="SUPFAM" id="SSF56601">
    <property type="entry name" value="beta-lactamase/transpeptidase-like"/>
    <property type="match status" value="1"/>
</dbReference>
<dbReference type="AlphaFoldDB" id="A0A417XWA5"/>